<reference evidence="2" key="1">
    <citation type="journal article" date="2015" name="ISME J.">
        <title>Aquifer environment selects for microbial species cohorts in sediment and groundwater.</title>
        <authorList>
            <person name="Hug L.A."/>
            <person name="Thomas B.C."/>
            <person name="Brown C.T."/>
            <person name="Frischkorn K.R."/>
            <person name="Williams K.H."/>
            <person name="Tringe S.G."/>
            <person name="Banfield J.F."/>
        </authorList>
    </citation>
    <scope>NUCLEOTIDE SEQUENCE</scope>
</reference>
<feature type="transmembrane region" description="Helical" evidence="1">
    <location>
        <begin position="78"/>
        <end position="97"/>
    </location>
</feature>
<keyword evidence="1" id="KW-0812">Transmembrane</keyword>
<dbReference type="AlphaFoldDB" id="A0A0H4T3M8"/>
<organism evidence="2">
    <name type="scientific">uncultured Microgenomates bacterium Rifle_16ft_4_minimus_37633</name>
    <dbReference type="NCBI Taxonomy" id="1665114"/>
    <lineage>
        <taxon>Bacteria</taxon>
        <taxon>Candidatus Microgenomatota</taxon>
        <taxon>environmental samples</taxon>
    </lineage>
</organism>
<evidence type="ECO:0000313" key="2">
    <source>
        <dbReference type="EMBL" id="AKQ02258.1"/>
    </source>
</evidence>
<proteinExistence type="predicted"/>
<evidence type="ECO:0000256" key="1">
    <source>
        <dbReference type="SAM" id="Phobius"/>
    </source>
</evidence>
<keyword evidence="1" id="KW-1133">Transmembrane helix</keyword>
<dbReference type="EMBL" id="KT006999">
    <property type="protein sequence ID" value="AKQ02258.1"/>
    <property type="molecule type" value="Genomic_DNA"/>
</dbReference>
<protein>
    <submittedName>
        <fullName evidence="2">Uncharacterized protein</fullName>
    </submittedName>
</protein>
<keyword evidence="1" id="KW-0472">Membrane</keyword>
<name>A0A0H4T3M8_9BACT</name>
<accession>A0A0H4T3M8</accession>
<sequence length="100" mass="11602">MMCPIPKYLRIKYKVNPSEVSAPLLVLAKTIEKVRVTVIKNTDRNKGIDPLPKGSMNQNMKNRRVQKINVITRRGKKFFLSFTCFFLFSFIALRTFYKGG</sequence>